<dbReference type="InterPro" id="IPR013783">
    <property type="entry name" value="Ig-like_fold"/>
</dbReference>
<reference evidence="4 5" key="1">
    <citation type="submission" date="2021-01" db="EMBL/GenBank/DDBJ databases">
        <title>Tumebacillus sp. strain ITR2 16S ribosomal RNA gene Genome sequencing and assembly.</title>
        <authorList>
            <person name="Kang M."/>
        </authorList>
    </citation>
    <scope>NUCLEOTIDE SEQUENCE [LARGE SCALE GENOMIC DNA]</scope>
    <source>
        <strain evidence="4 5">ITR2</strain>
    </source>
</reference>
<comment type="caution">
    <text evidence="4">The sequence shown here is derived from an EMBL/GenBank/DDBJ whole genome shotgun (WGS) entry which is preliminary data.</text>
</comment>
<accession>A0ABS1J6V3</accession>
<dbReference type="InterPro" id="IPR015919">
    <property type="entry name" value="Cadherin-like_sf"/>
</dbReference>
<dbReference type="Proteomes" id="UP000602284">
    <property type="component" value="Unassembled WGS sequence"/>
</dbReference>
<feature type="compositionally biased region" description="Basic and acidic residues" evidence="1">
    <location>
        <begin position="393"/>
        <end position="403"/>
    </location>
</feature>
<dbReference type="PANTHER" id="PTHR43308">
    <property type="entry name" value="OUTER MEMBRANE PROTEIN ALPHA-RELATED"/>
    <property type="match status" value="1"/>
</dbReference>
<dbReference type="PROSITE" id="PS51272">
    <property type="entry name" value="SLH"/>
    <property type="match status" value="2"/>
</dbReference>
<dbReference type="RefSeq" id="WP_201631290.1">
    <property type="nucleotide sequence ID" value="NZ_JAEQNB010000001.1"/>
</dbReference>
<protein>
    <submittedName>
        <fullName evidence="4">S-layer homology domain-containing protein</fullName>
    </submittedName>
</protein>
<dbReference type="InterPro" id="IPR006644">
    <property type="entry name" value="Cadg"/>
</dbReference>
<dbReference type="EMBL" id="JAEQNB010000001">
    <property type="protein sequence ID" value="MBL0385789.1"/>
    <property type="molecule type" value="Genomic_DNA"/>
</dbReference>
<feature type="chain" id="PRO_5045166086" evidence="2">
    <location>
        <begin position="30"/>
        <end position="965"/>
    </location>
</feature>
<feature type="signal peptide" evidence="2">
    <location>
        <begin position="1"/>
        <end position="29"/>
    </location>
</feature>
<feature type="domain" description="SLH" evidence="3">
    <location>
        <begin position="32"/>
        <end position="95"/>
    </location>
</feature>
<dbReference type="Gene3D" id="2.60.40.10">
    <property type="entry name" value="Immunoglobulins"/>
    <property type="match status" value="4"/>
</dbReference>
<keyword evidence="2" id="KW-0732">Signal</keyword>
<dbReference type="InterPro" id="IPR001119">
    <property type="entry name" value="SLH_dom"/>
</dbReference>
<evidence type="ECO:0000256" key="1">
    <source>
        <dbReference type="SAM" id="MobiDB-lite"/>
    </source>
</evidence>
<proteinExistence type="predicted"/>
<dbReference type="Pfam" id="PF00395">
    <property type="entry name" value="SLH"/>
    <property type="match status" value="2"/>
</dbReference>
<feature type="domain" description="SLH" evidence="3">
    <location>
        <begin position="96"/>
        <end position="154"/>
    </location>
</feature>
<gene>
    <name evidence="4" type="ORF">JJB07_03925</name>
</gene>
<keyword evidence="5" id="KW-1185">Reference proteome</keyword>
<organism evidence="4 5">
    <name type="scientific">Tumebacillus amylolyticus</name>
    <dbReference type="NCBI Taxonomy" id="2801339"/>
    <lineage>
        <taxon>Bacteria</taxon>
        <taxon>Bacillati</taxon>
        <taxon>Bacillota</taxon>
        <taxon>Bacilli</taxon>
        <taxon>Bacillales</taxon>
        <taxon>Alicyclobacillaceae</taxon>
        <taxon>Tumebacillus</taxon>
    </lineage>
</organism>
<dbReference type="SUPFAM" id="SSF49313">
    <property type="entry name" value="Cadherin-like"/>
    <property type="match status" value="2"/>
</dbReference>
<dbReference type="SMART" id="SM00736">
    <property type="entry name" value="CADG"/>
    <property type="match status" value="2"/>
</dbReference>
<feature type="region of interest" description="Disordered" evidence="1">
    <location>
        <begin position="391"/>
        <end position="414"/>
    </location>
</feature>
<name>A0ABS1J6V3_9BACL</name>
<evidence type="ECO:0000313" key="4">
    <source>
        <dbReference type="EMBL" id="MBL0385789.1"/>
    </source>
</evidence>
<evidence type="ECO:0000259" key="3">
    <source>
        <dbReference type="PROSITE" id="PS51272"/>
    </source>
</evidence>
<evidence type="ECO:0000313" key="5">
    <source>
        <dbReference type="Proteomes" id="UP000602284"/>
    </source>
</evidence>
<dbReference type="PANTHER" id="PTHR43308:SF5">
    <property type="entry name" value="S-LAYER PROTEIN _ PEPTIDOGLYCAN ENDO-BETA-N-ACETYLGLUCOSAMINIDASE"/>
    <property type="match status" value="1"/>
</dbReference>
<dbReference type="InterPro" id="IPR051465">
    <property type="entry name" value="Cell_Envelope_Struct_Comp"/>
</dbReference>
<evidence type="ECO:0000256" key="2">
    <source>
        <dbReference type="SAM" id="SignalP"/>
    </source>
</evidence>
<sequence>MNKHWKKWLITTIVLTTAVAPNAYTSAHASTGATFGDLQQAKVNKQEAIQQAAELGLISGDPNGQFRPTDSVTREELAVLISRALKLQPGKDGSFADVSSNLYGQTYIQAMQAAGLMAGDEDHKFRPSDSITREELATVLVRVMDGLKIQGGTAGSVSDNGQVSGWAQDYVDSALRLKLVPTDGAAFNPQGNVQRQDIVDVLLDLFQPKQKTATINSVSGDLVTIDGVPYLATGSLKKLLSENNAAALTGAKIQFDTMTRGINQLGEMSIVQSGDADHPLNLDLGGATLNGPLTISGDHVAITGTASISELVLDGAAKSVKVDANVNKLNVKADHAVDLQGKGKVGELLVSNDKASLSLGKDVKIDKLTLPDNTDPSKVISNYTDVVGQIGKVNDHEPPKPEPKPTPAPTPVNHKPVVDQSVEPIEVTLGDDLNAIPLSQVFSDPDHDKLTYEVSTSDADTVGFELTGVALHLYPHQAGTATITITAKDTSGASVQTKFTVTVKNPVTPPVNNAPTIANQIANQTVTFGEGIAPISLATAFQDDEDDLTLTVDSDNLSVVNPTIDAQNNLILNPLADGTATITIHANDGHNDPVDMTFTLTVNAATPSNVAPTVVGSLVDKTIMFGDTIAPISVAGLFADADGDDLTLTADTEVAGVATLSIDAQTNLLSITPIAAGTTKVSVTADDGHGHTAETKFILTINEAPAANHAPTTVGSLADQTYTLGDTVDAIEVAGYFQDEDQDVLHYQVNSDHPEIATATVSDSGQLSITPVGAGTATFTLTASDEVNGNAPATLTFTVTVNPAVTKSAFISEANWGADFNQAFEIYNPTNAPISFDSIRLVWDGGEYTPGSGGGGGIPGFAPSSVPTEIPAGGTMVFADALGDQYENAPNFILASFGFDIETLDAFPVSLYIDGVLVDTILYTPHQTLKRNTSTTHGETTYDSSQWTVAGEADVTDLGSFPTAP</sequence>